<accession>V9FI66</accession>
<protein>
    <submittedName>
        <fullName evidence="2">Uncharacterized protein</fullName>
    </submittedName>
</protein>
<organism evidence="2 3">
    <name type="scientific">Phytophthora nicotianae P1569</name>
    <dbReference type="NCBI Taxonomy" id="1317065"/>
    <lineage>
        <taxon>Eukaryota</taxon>
        <taxon>Sar</taxon>
        <taxon>Stramenopiles</taxon>
        <taxon>Oomycota</taxon>
        <taxon>Peronosporomycetes</taxon>
        <taxon>Peronosporales</taxon>
        <taxon>Peronosporaceae</taxon>
        <taxon>Phytophthora</taxon>
    </lineage>
</organism>
<gene>
    <name evidence="2" type="ORF">F443_06279</name>
</gene>
<keyword evidence="3" id="KW-1185">Reference proteome</keyword>
<sequence length="109" mass="11271">MAFLVIRWRRVGGGEKDLDGGVDDDGGGDGAVASKVEARSPVQGEDKEAAGGPHRKQREGVHGGGDEEVKTAPVVVGAGHTLVVVLVAADVFRAEILGVHDTCHCVCLF</sequence>
<dbReference type="Proteomes" id="UP000018721">
    <property type="component" value="Unassembled WGS sequence"/>
</dbReference>
<reference evidence="2 3" key="1">
    <citation type="submission" date="2013-11" db="EMBL/GenBank/DDBJ databases">
        <title>The Genome Sequence of Phytophthora parasitica P1569.</title>
        <authorList>
            <consortium name="The Broad Institute Genomics Platform"/>
            <person name="Russ C."/>
            <person name="Tyler B."/>
            <person name="Panabieres F."/>
            <person name="Shan W."/>
            <person name="Tripathy S."/>
            <person name="Grunwald N."/>
            <person name="Machado M."/>
            <person name="Johnson C.S."/>
            <person name="Arredondo F."/>
            <person name="Hong C."/>
            <person name="Coffey M."/>
            <person name="Young S.K."/>
            <person name="Zeng Q."/>
            <person name="Gargeya S."/>
            <person name="Fitzgerald M."/>
            <person name="Abouelleil A."/>
            <person name="Alvarado L."/>
            <person name="Chapman S.B."/>
            <person name="Gainer-Dewar J."/>
            <person name="Goldberg J."/>
            <person name="Griggs A."/>
            <person name="Gujja S."/>
            <person name="Hansen M."/>
            <person name="Howarth C."/>
            <person name="Imamovic A."/>
            <person name="Ireland A."/>
            <person name="Larimer J."/>
            <person name="McCowan C."/>
            <person name="Murphy C."/>
            <person name="Pearson M."/>
            <person name="Poon T.W."/>
            <person name="Priest M."/>
            <person name="Roberts A."/>
            <person name="Saif S."/>
            <person name="Shea T."/>
            <person name="Sykes S."/>
            <person name="Wortman J."/>
            <person name="Nusbaum C."/>
            <person name="Birren B."/>
        </authorList>
    </citation>
    <scope>NUCLEOTIDE SEQUENCE [LARGE SCALE GENOMIC DNA]</scope>
    <source>
        <strain evidence="2 3">P1569</strain>
    </source>
</reference>
<dbReference type="EMBL" id="ANIZ01001061">
    <property type="protein sequence ID" value="ETI50092.1"/>
    <property type="molecule type" value="Genomic_DNA"/>
</dbReference>
<proteinExistence type="predicted"/>
<dbReference type="AlphaFoldDB" id="V9FI66"/>
<name>V9FI66_PHYNI</name>
<evidence type="ECO:0000313" key="2">
    <source>
        <dbReference type="EMBL" id="ETI50092.1"/>
    </source>
</evidence>
<feature type="compositionally biased region" description="Basic and acidic residues" evidence="1">
    <location>
        <begin position="58"/>
        <end position="68"/>
    </location>
</feature>
<dbReference type="HOGENOM" id="CLU_2189135_0_0_1"/>
<feature type="region of interest" description="Disordered" evidence="1">
    <location>
        <begin position="13"/>
        <end position="68"/>
    </location>
</feature>
<comment type="caution">
    <text evidence="2">The sequence shown here is derived from an EMBL/GenBank/DDBJ whole genome shotgun (WGS) entry which is preliminary data.</text>
</comment>
<evidence type="ECO:0000313" key="3">
    <source>
        <dbReference type="Proteomes" id="UP000018721"/>
    </source>
</evidence>
<evidence type="ECO:0000256" key="1">
    <source>
        <dbReference type="SAM" id="MobiDB-lite"/>
    </source>
</evidence>